<feature type="domain" description="Xaa-Pro dipeptidyl-peptidase C-terminal" evidence="2">
    <location>
        <begin position="332"/>
        <end position="576"/>
    </location>
</feature>
<evidence type="ECO:0000259" key="2">
    <source>
        <dbReference type="SMART" id="SM00939"/>
    </source>
</evidence>
<dbReference type="Pfam" id="PF02129">
    <property type="entry name" value="Peptidase_S15"/>
    <property type="match status" value="1"/>
</dbReference>
<dbReference type="EMBL" id="LSZW01000002">
    <property type="protein sequence ID" value="KXK67112.1"/>
    <property type="molecule type" value="Genomic_DNA"/>
</dbReference>
<evidence type="ECO:0000313" key="4">
    <source>
        <dbReference type="Proteomes" id="UP000070366"/>
    </source>
</evidence>
<comment type="caution">
    <text evidence="3">The sequence shown here is derived from an EMBL/GenBank/DDBJ whole genome shotgun (WGS) entry which is preliminary data.</text>
</comment>
<keyword evidence="4" id="KW-1185">Reference proteome</keyword>
<dbReference type="Pfam" id="PF08530">
    <property type="entry name" value="PepX_C"/>
    <property type="match status" value="1"/>
</dbReference>
<sequence>MKQEALKMLEGRERKLVSRTYEGERFDVAFVKQLPLEGSAYPGFHPEVKTLKQGSVNGKDAKPLGCDIVFERDVPVKLRDGVTIYTDILRPATREKVPALIAWTPYGKHFHIHDFPGGIARETVSNLQKQECPDPGFWCAHGYAVVQPDTRGAWNSEGDTVQWGREEGEDACDLIEWAARQEWCSGKIGMNGNSWGAVGQWWAAAQNPPHLAAIAPWEGLADVYNEIICRGGIPDTGFQELCVSLMTGHGYAENASDMLEKYPLASHPYWKSKMVPAEKITVPAYIVASYVSTLHTHGTFDVYRRIGSKEKWLRVHNTHEWPDLYEYQEDLKRFFDYYLKGIQNDWKQTPKVRLSVLDREGADDVNRPEEDWPLPDTEYRRLFLDANKRTLDAETPEQEGAATYRADDRAGKVLFSMPVQKDMEFTGYFAAHLYVSTDEADDADLFVYVVKQDETGRLLPPVVKCAPFSGEKGAEMFIPNGRLRVSGRGLDEERSTEAEPVLKHVRCEKIEPGKVYRVDIPLWPIGMKVRQGQELVLIISGYNLNPEEWPEIPPLPTVNKGNVTIHTGGEYRSYITAPCVER</sequence>
<name>A0A136Q8V8_9FIRM</name>
<dbReference type="SMART" id="SM00939">
    <property type="entry name" value="PepX_C"/>
    <property type="match status" value="1"/>
</dbReference>
<accession>A0A136Q8V8</accession>
<dbReference type="SUPFAM" id="SSF53474">
    <property type="entry name" value="alpha/beta-Hydrolases"/>
    <property type="match status" value="1"/>
</dbReference>
<dbReference type="InterPro" id="IPR013736">
    <property type="entry name" value="Xaa-Pro_dipept_C"/>
</dbReference>
<dbReference type="Gene3D" id="3.40.50.1820">
    <property type="entry name" value="alpha/beta hydrolase"/>
    <property type="match status" value="1"/>
</dbReference>
<dbReference type="Gene3D" id="2.60.120.260">
    <property type="entry name" value="Galactose-binding domain-like"/>
    <property type="match status" value="1"/>
</dbReference>
<dbReference type="InterPro" id="IPR005674">
    <property type="entry name" value="CocE/Ser_esterase"/>
</dbReference>
<dbReference type="InterPro" id="IPR008979">
    <property type="entry name" value="Galactose-bd-like_sf"/>
</dbReference>
<proteinExistence type="predicted"/>
<dbReference type="InterPro" id="IPR050585">
    <property type="entry name" value="Xaa-Pro_dipeptidyl-ppase/CocE"/>
</dbReference>
<evidence type="ECO:0000256" key="1">
    <source>
        <dbReference type="ARBA" id="ARBA00022801"/>
    </source>
</evidence>
<dbReference type="InterPro" id="IPR000383">
    <property type="entry name" value="Xaa-Pro-like_dom"/>
</dbReference>
<dbReference type="AlphaFoldDB" id="A0A136Q8V8"/>
<dbReference type="KEGG" id="cmiu:B1H56_13295"/>
<dbReference type="OrthoDB" id="319764at2"/>
<dbReference type="SUPFAM" id="SSF49785">
    <property type="entry name" value="Galactose-binding domain-like"/>
    <property type="match status" value="1"/>
</dbReference>
<keyword evidence="1 3" id="KW-0378">Hydrolase</keyword>
<protein>
    <submittedName>
        <fullName evidence="3">Hydrolase CocE/NonD family protein</fullName>
    </submittedName>
</protein>
<dbReference type="Gene3D" id="1.10.3020.20">
    <property type="match status" value="1"/>
</dbReference>
<organism evidence="3 4">
    <name type="scientific">Christensenella minuta</name>
    <dbReference type="NCBI Taxonomy" id="626937"/>
    <lineage>
        <taxon>Bacteria</taxon>
        <taxon>Bacillati</taxon>
        <taxon>Bacillota</taxon>
        <taxon>Clostridia</taxon>
        <taxon>Christensenellales</taxon>
        <taxon>Christensenellaceae</taxon>
        <taxon>Christensenella</taxon>
    </lineage>
</organism>
<dbReference type="InterPro" id="IPR029058">
    <property type="entry name" value="AB_hydrolase_fold"/>
</dbReference>
<dbReference type="GO" id="GO:0008239">
    <property type="term" value="F:dipeptidyl-peptidase activity"/>
    <property type="evidence" value="ECO:0007669"/>
    <property type="project" value="InterPro"/>
</dbReference>
<dbReference type="PATRIC" id="fig|626937.4.peg.36"/>
<reference evidence="3 4" key="1">
    <citation type="submission" date="2016-02" db="EMBL/GenBank/DDBJ databases">
        <authorList>
            <person name="Wen L."/>
            <person name="He K."/>
            <person name="Yang H."/>
        </authorList>
    </citation>
    <scope>NUCLEOTIDE SEQUENCE [LARGE SCALE GENOMIC DNA]</scope>
    <source>
        <strain evidence="3 4">DSM 22607</strain>
    </source>
</reference>
<dbReference type="PANTHER" id="PTHR43056">
    <property type="entry name" value="PEPTIDASE S9 PROLYL OLIGOPEPTIDASE"/>
    <property type="match status" value="1"/>
</dbReference>
<dbReference type="PANTHER" id="PTHR43056:SF10">
    <property type="entry name" value="COCE_NOND FAMILY, PUTATIVE (AFU_ORTHOLOGUE AFUA_7G00600)-RELATED"/>
    <property type="match status" value="1"/>
</dbReference>
<dbReference type="Proteomes" id="UP000070366">
    <property type="component" value="Unassembled WGS sequence"/>
</dbReference>
<gene>
    <name evidence="3" type="ORF">HMPREF3293_00036</name>
</gene>
<evidence type="ECO:0000313" key="3">
    <source>
        <dbReference type="EMBL" id="KXK67112.1"/>
    </source>
</evidence>
<dbReference type="STRING" id="626937.HMPREF3293_00036"/>
<dbReference type="NCBIfam" id="TIGR00976">
    <property type="entry name" value="CocE_NonD"/>
    <property type="match status" value="2"/>
</dbReference>